<comment type="caution">
    <text evidence="1">The sequence shown here is derived from an EMBL/GenBank/DDBJ whole genome shotgun (WGS) entry which is preliminary data.</text>
</comment>
<keyword evidence="2" id="KW-1185">Reference proteome</keyword>
<gene>
    <name evidence="1" type="ORF">Sspor_03120</name>
</gene>
<name>A0ABQ3T2Z0_9ACTN</name>
<evidence type="ECO:0000313" key="1">
    <source>
        <dbReference type="EMBL" id="GHI74751.1"/>
    </source>
</evidence>
<reference evidence="2" key="1">
    <citation type="submission" date="2023-07" db="EMBL/GenBank/DDBJ databases">
        <title>Whole genome shotgun sequence of Streptomyces spororaveus NBRC 15456.</title>
        <authorList>
            <person name="Komaki H."/>
            <person name="Tamura T."/>
        </authorList>
    </citation>
    <scope>NUCLEOTIDE SEQUENCE [LARGE SCALE GENOMIC DNA]</scope>
    <source>
        <strain evidence="2">NBRC 15456</strain>
    </source>
</reference>
<organism evidence="1 2">
    <name type="scientific">Streptomyces spororaveus</name>
    <dbReference type="NCBI Taxonomy" id="284039"/>
    <lineage>
        <taxon>Bacteria</taxon>
        <taxon>Bacillati</taxon>
        <taxon>Actinomycetota</taxon>
        <taxon>Actinomycetes</taxon>
        <taxon>Kitasatosporales</taxon>
        <taxon>Streptomycetaceae</taxon>
        <taxon>Streptomyces</taxon>
    </lineage>
</organism>
<protein>
    <submittedName>
        <fullName evidence="1">Uncharacterized protein</fullName>
    </submittedName>
</protein>
<proteinExistence type="predicted"/>
<dbReference type="Proteomes" id="UP000608522">
    <property type="component" value="Unassembled WGS sequence"/>
</dbReference>
<dbReference type="EMBL" id="BNED01000003">
    <property type="protein sequence ID" value="GHI74751.1"/>
    <property type="molecule type" value="Genomic_DNA"/>
</dbReference>
<dbReference type="RefSeq" id="WP_202197330.1">
    <property type="nucleotide sequence ID" value="NZ_BAAATO010000071.1"/>
</dbReference>
<sequence length="106" mass="11745">MHGVVLMLPKAVAYKHNGRRVTVATRADVLVVDLGEADGWRLLRDVWISGQGVAEAVQTWEPGWSPVTFRRWGRGGWTATRTPEAVPGWRILASVLGSETRTRHCA</sequence>
<accession>A0ABQ3T2Z0</accession>
<evidence type="ECO:0000313" key="2">
    <source>
        <dbReference type="Proteomes" id="UP000608522"/>
    </source>
</evidence>